<gene>
    <name evidence="3" type="ORF">BVJ53_11655</name>
    <name evidence="4" type="ORF">OFW50_08700</name>
</gene>
<evidence type="ECO:0000313" key="4">
    <source>
        <dbReference type="EMBL" id="UYN55575.1"/>
    </source>
</evidence>
<dbReference type="SUPFAM" id="SSF89447">
    <property type="entry name" value="AbrB/MazE/MraZ-like"/>
    <property type="match status" value="1"/>
</dbReference>
<dbReference type="EMBL" id="MSSM01000032">
    <property type="protein sequence ID" value="RXT19119.1"/>
    <property type="molecule type" value="Genomic_DNA"/>
</dbReference>
<proteinExistence type="predicted"/>
<evidence type="ECO:0000313" key="5">
    <source>
        <dbReference type="Proteomes" id="UP000290475"/>
    </source>
</evidence>
<organism evidence="3 5">
    <name type="scientific">Lacticaseibacillus chiayiensis</name>
    <dbReference type="NCBI Taxonomy" id="2100821"/>
    <lineage>
        <taxon>Bacteria</taxon>
        <taxon>Bacillati</taxon>
        <taxon>Bacillota</taxon>
        <taxon>Bacilli</taxon>
        <taxon>Lactobacillales</taxon>
        <taxon>Lactobacillaceae</taxon>
        <taxon>Lacticaseibacillus</taxon>
    </lineage>
</organism>
<evidence type="ECO:0000259" key="2">
    <source>
        <dbReference type="PROSITE" id="PS51740"/>
    </source>
</evidence>
<keyword evidence="6" id="KW-1185">Reference proteome</keyword>
<dbReference type="Proteomes" id="UP001164790">
    <property type="component" value="Chromosome"/>
</dbReference>
<reference evidence="3 5" key="1">
    <citation type="submission" date="2017-01" db="EMBL/GenBank/DDBJ databases">
        <title>Lactobacillus chiayiensis sp. nov., a lactic acid bacterium isolated from compost.</title>
        <authorList>
            <person name="Huang C.-H."/>
        </authorList>
    </citation>
    <scope>NUCLEOTIDE SEQUENCE [LARGE SCALE GENOMIC DNA]</scope>
    <source>
        <strain evidence="5">chh01</strain>
        <strain evidence="3">Chh01</strain>
    </source>
</reference>
<dbReference type="Gene3D" id="2.10.260.10">
    <property type="match status" value="1"/>
</dbReference>
<evidence type="ECO:0000313" key="6">
    <source>
        <dbReference type="Proteomes" id="UP001164790"/>
    </source>
</evidence>
<dbReference type="NCBIfam" id="TIGR01439">
    <property type="entry name" value="lp_hng_hel_AbrB"/>
    <property type="match status" value="1"/>
</dbReference>
<dbReference type="AlphaFoldDB" id="A0A4Q1TKK0"/>
<dbReference type="InterPro" id="IPR037914">
    <property type="entry name" value="SpoVT-AbrB_sf"/>
</dbReference>
<protein>
    <submittedName>
        <fullName evidence="4">AbrB/MazE/SpoVT family DNA-binding domain-containing protein</fullName>
    </submittedName>
</protein>
<feature type="domain" description="SpoVT-AbrB" evidence="2">
    <location>
        <begin position="8"/>
        <end position="54"/>
    </location>
</feature>
<dbReference type="PROSITE" id="PS51740">
    <property type="entry name" value="SPOVT_ABRB"/>
    <property type="match status" value="1"/>
</dbReference>
<sequence>MDTNKHLIAVVTVSSKGQITIPASVRNEEGITGGTKINLYRNEDNELVLHVKRPEPSTFWQQVLAANKKFGKQDLVNDWIDFGEDVRAEKDI</sequence>
<dbReference type="RefSeq" id="WP_129302556.1">
    <property type="nucleotide sequence ID" value="NZ_CP074378.1"/>
</dbReference>
<name>A0A4Q1TKK0_9LACO</name>
<evidence type="ECO:0000313" key="3">
    <source>
        <dbReference type="EMBL" id="RXT19119.1"/>
    </source>
</evidence>
<dbReference type="EMBL" id="CP107523">
    <property type="protein sequence ID" value="UYN55575.1"/>
    <property type="molecule type" value="Genomic_DNA"/>
</dbReference>
<keyword evidence="1 4" id="KW-0238">DNA-binding</keyword>
<dbReference type="InterPro" id="IPR007159">
    <property type="entry name" value="SpoVT-AbrB_dom"/>
</dbReference>
<dbReference type="Proteomes" id="UP000290475">
    <property type="component" value="Unassembled WGS sequence"/>
</dbReference>
<dbReference type="OrthoDB" id="9811597at2"/>
<evidence type="ECO:0000256" key="1">
    <source>
        <dbReference type="PROSITE-ProRule" id="PRU01076"/>
    </source>
</evidence>
<accession>A0A4Q1TKK0</accession>
<dbReference type="Pfam" id="PF04014">
    <property type="entry name" value="MazE_antitoxin"/>
    <property type="match status" value="1"/>
</dbReference>
<reference evidence="4" key="2">
    <citation type="submission" date="2022-10" db="EMBL/GenBank/DDBJ databases">
        <title>Comparative genomic analysis and in-vitro probiotic properties of the potential probiotic L. chiayiensis AACE 3.</title>
        <authorList>
            <person name="Kang X."/>
        </authorList>
    </citation>
    <scope>NUCLEOTIDE SEQUENCE</scope>
    <source>
        <strain evidence="4">AACE 3</strain>
    </source>
</reference>
<dbReference type="SMART" id="SM00966">
    <property type="entry name" value="SpoVT_AbrB"/>
    <property type="match status" value="1"/>
</dbReference>
<dbReference type="GO" id="GO:0003677">
    <property type="term" value="F:DNA binding"/>
    <property type="evidence" value="ECO:0007669"/>
    <property type="project" value="UniProtKB-UniRule"/>
</dbReference>